<feature type="region of interest" description="Disordered" evidence="5">
    <location>
        <begin position="16"/>
        <end position="40"/>
    </location>
</feature>
<dbReference type="GO" id="GO:0045892">
    <property type="term" value="P:negative regulation of DNA-templated transcription"/>
    <property type="evidence" value="ECO:0007669"/>
    <property type="project" value="InterPro"/>
</dbReference>
<comment type="caution">
    <text evidence="6">The sequence shown here is derived from an EMBL/GenBank/DDBJ whole genome shotgun (WGS) entry which is preliminary data.</text>
</comment>
<dbReference type="Gene3D" id="6.10.140.850">
    <property type="match status" value="1"/>
</dbReference>
<evidence type="ECO:0000313" key="7">
    <source>
        <dbReference type="Proteomes" id="UP000295431"/>
    </source>
</evidence>
<proteinExistence type="inferred from homology"/>
<dbReference type="Pfam" id="PF03965">
    <property type="entry name" value="Penicillinase_R"/>
    <property type="match status" value="1"/>
</dbReference>
<sequence>MFNAVFFAGLQDVQHTPRPASHAGRGRQPAFPPAAGSPAQCAEDGRWRVAGLGGALERSIMDVLWAAPGPLRVRELLAKLNEDADKALAYNTVQTVAERLAQKGLLRRTPDGTAFRYAPTRAREEYAVELMLDALTESDDHGGILARFAEAVPLEDARHLLEALRRRTSDGQGA</sequence>
<dbReference type="AlphaFoldDB" id="A0A4V2XMP8"/>
<dbReference type="Gene3D" id="1.10.10.10">
    <property type="entry name" value="Winged helix-like DNA-binding domain superfamily/Winged helix DNA-binding domain"/>
    <property type="match status" value="1"/>
</dbReference>
<keyword evidence="4" id="KW-0804">Transcription</keyword>
<reference evidence="6 7" key="1">
    <citation type="submission" date="2019-03" db="EMBL/GenBank/DDBJ databases">
        <title>Draft genome sequences of novel Actinobacteria.</title>
        <authorList>
            <person name="Sahin N."/>
            <person name="Ay H."/>
            <person name="Saygin H."/>
        </authorList>
    </citation>
    <scope>NUCLEOTIDE SEQUENCE [LARGE SCALE GENOMIC DNA]</scope>
    <source>
        <strain evidence="6 7">DSM 45347</strain>
    </source>
</reference>
<gene>
    <name evidence="6" type="ORF">E1284_16360</name>
</gene>
<accession>A0A4V2XMP8</accession>
<dbReference type="GO" id="GO:0003677">
    <property type="term" value="F:DNA binding"/>
    <property type="evidence" value="ECO:0007669"/>
    <property type="project" value="UniProtKB-KW"/>
</dbReference>
<keyword evidence="2" id="KW-0805">Transcription regulation</keyword>
<dbReference type="SUPFAM" id="SSF46785">
    <property type="entry name" value="Winged helix' DNA-binding domain"/>
    <property type="match status" value="1"/>
</dbReference>
<keyword evidence="7" id="KW-1185">Reference proteome</keyword>
<evidence type="ECO:0000256" key="1">
    <source>
        <dbReference type="ARBA" id="ARBA00011046"/>
    </source>
</evidence>
<evidence type="ECO:0000256" key="2">
    <source>
        <dbReference type="ARBA" id="ARBA00023015"/>
    </source>
</evidence>
<keyword evidence="3" id="KW-0238">DNA-binding</keyword>
<dbReference type="InterPro" id="IPR036388">
    <property type="entry name" value="WH-like_DNA-bd_sf"/>
</dbReference>
<name>A0A4V2XMP8_9ACTN</name>
<evidence type="ECO:0000256" key="4">
    <source>
        <dbReference type="ARBA" id="ARBA00023163"/>
    </source>
</evidence>
<dbReference type="InterPro" id="IPR036390">
    <property type="entry name" value="WH_DNA-bd_sf"/>
</dbReference>
<protein>
    <submittedName>
        <fullName evidence="6">BlaI/MecI/CopY family transcriptional regulator</fullName>
    </submittedName>
</protein>
<evidence type="ECO:0000256" key="5">
    <source>
        <dbReference type="SAM" id="MobiDB-lite"/>
    </source>
</evidence>
<comment type="similarity">
    <text evidence="1">Belongs to the BlaI transcriptional regulatory family.</text>
</comment>
<evidence type="ECO:0000256" key="3">
    <source>
        <dbReference type="ARBA" id="ARBA00023125"/>
    </source>
</evidence>
<organism evidence="6 7">
    <name type="scientific">Actinomadura bangladeshensis</name>
    <dbReference type="NCBI Taxonomy" id="453573"/>
    <lineage>
        <taxon>Bacteria</taxon>
        <taxon>Bacillati</taxon>
        <taxon>Actinomycetota</taxon>
        <taxon>Actinomycetes</taxon>
        <taxon>Streptosporangiales</taxon>
        <taxon>Thermomonosporaceae</taxon>
        <taxon>Actinomadura</taxon>
    </lineage>
</organism>
<dbReference type="EMBL" id="SMJW01000072">
    <property type="protein sequence ID" value="TDC15096.1"/>
    <property type="molecule type" value="Genomic_DNA"/>
</dbReference>
<dbReference type="OrthoDB" id="9813987at2"/>
<dbReference type="Proteomes" id="UP000295431">
    <property type="component" value="Unassembled WGS sequence"/>
</dbReference>
<dbReference type="InterPro" id="IPR005650">
    <property type="entry name" value="BlaI_family"/>
</dbReference>
<evidence type="ECO:0000313" key="6">
    <source>
        <dbReference type="EMBL" id="TDC15096.1"/>
    </source>
</evidence>